<feature type="transmembrane region" description="Helical" evidence="1">
    <location>
        <begin position="6"/>
        <end position="27"/>
    </location>
</feature>
<feature type="transmembrane region" description="Helical" evidence="1">
    <location>
        <begin position="93"/>
        <end position="113"/>
    </location>
</feature>
<evidence type="ECO:0000313" key="3">
    <source>
        <dbReference type="Proteomes" id="UP000655366"/>
    </source>
</evidence>
<keyword evidence="1" id="KW-0472">Membrane</keyword>
<evidence type="ECO:0000313" key="2">
    <source>
        <dbReference type="EMBL" id="MBG0738034.1"/>
    </source>
</evidence>
<feature type="transmembrane region" description="Helical" evidence="1">
    <location>
        <begin position="34"/>
        <end position="53"/>
    </location>
</feature>
<evidence type="ECO:0000256" key="1">
    <source>
        <dbReference type="SAM" id="Phobius"/>
    </source>
</evidence>
<feature type="transmembrane region" description="Helical" evidence="1">
    <location>
        <begin position="65"/>
        <end position="86"/>
    </location>
</feature>
<gene>
    <name evidence="2" type="ORF">IV500_01100</name>
</gene>
<sequence>MKVALVLISTAIVAISVGPSIFSSLWGRKWRRTAAVAGAGIVVFYSVWILYLARTLPSETVANNWNIAWAALDSFEGLAALFSAVLLHKHSKYAVVTTTAFSTSLCIDALFAITTASPGMPLTVAILQAVLIELPVATLAAVLALKLLNTGASAPSTPPGPPGPATGGT</sequence>
<dbReference type="EMBL" id="JADNYM010000001">
    <property type="protein sequence ID" value="MBG0738034.1"/>
    <property type="molecule type" value="Genomic_DNA"/>
</dbReference>
<reference evidence="2 3" key="1">
    <citation type="submission" date="2020-11" db="EMBL/GenBank/DDBJ databases">
        <title>Arthrobacter antarcticus sp. nov., isolated from Antarctic Soil.</title>
        <authorList>
            <person name="Li J."/>
        </authorList>
    </citation>
    <scope>NUCLEOTIDE SEQUENCE [LARGE SCALE GENOMIC DNA]</scope>
    <source>
        <strain evidence="2 3">Z1-20</strain>
    </source>
</reference>
<keyword evidence="1" id="KW-1133">Transmembrane helix</keyword>
<feature type="transmembrane region" description="Helical" evidence="1">
    <location>
        <begin position="125"/>
        <end position="145"/>
    </location>
</feature>
<comment type="caution">
    <text evidence="2">The sequence shown here is derived from an EMBL/GenBank/DDBJ whole genome shotgun (WGS) entry which is preliminary data.</text>
</comment>
<dbReference type="AlphaFoldDB" id="A0A931CM87"/>
<keyword evidence="1" id="KW-0812">Transmembrane</keyword>
<keyword evidence="3" id="KW-1185">Reference proteome</keyword>
<name>A0A931CM87_9MICC</name>
<proteinExistence type="predicted"/>
<dbReference type="RefSeq" id="WP_196394968.1">
    <property type="nucleotide sequence ID" value="NZ_JADNYM010000001.1"/>
</dbReference>
<dbReference type="Proteomes" id="UP000655366">
    <property type="component" value="Unassembled WGS sequence"/>
</dbReference>
<organism evidence="2 3">
    <name type="scientific">Arthrobacter terrae</name>
    <dbReference type="NCBI Taxonomy" id="2935737"/>
    <lineage>
        <taxon>Bacteria</taxon>
        <taxon>Bacillati</taxon>
        <taxon>Actinomycetota</taxon>
        <taxon>Actinomycetes</taxon>
        <taxon>Micrococcales</taxon>
        <taxon>Micrococcaceae</taxon>
        <taxon>Arthrobacter</taxon>
    </lineage>
</organism>
<protein>
    <submittedName>
        <fullName evidence="2">Uncharacterized protein</fullName>
    </submittedName>
</protein>
<accession>A0A931CM87</accession>